<dbReference type="EMBL" id="ML121541">
    <property type="protein sequence ID" value="RPB24605.1"/>
    <property type="molecule type" value="Genomic_DNA"/>
</dbReference>
<dbReference type="InterPro" id="IPR036291">
    <property type="entry name" value="NAD(P)-bd_dom_sf"/>
</dbReference>
<dbReference type="InterPro" id="IPR051265">
    <property type="entry name" value="HIBADH-related_NP60_sf"/>
</dbReference>
<evidence type="ECO:0000313" key="7">
    <source>
        <dbReference type="EMBL" id="RPB24605.1"/>
    </source>
</evidence>
<protein>
    <submittedName>
        <fullName evidence="7">NAD(P)-binding protein</fullName>
    </submittedName>
</protein>
<feature type="domain" description="6-phosphogluconate dehydrogenase NADP-binding" evidence="5">
    <location>
        <begin position="5"/>
        <end position="162"/>
    </location>
</feature>
<dbReference type="Proteomes" id="UP000267821">
    <property type="component" value="Unassembled WGS sequence"/>
</dbReference>
<dbReference type="Gene3D" id="1.10.1040.10">
    <property type="entry name" value="N-(1-d-carboxylethyl)-l-norvaline Dehydrogenase, domain 2"/>
    <property type="match status" value="1"/>
</dbReference>
<keyword evidence="2" id="KW-0560">Oxidoreductase</keyword>
<dbReference type="GO" id="GO:0050661">
    <property type="term" value="F:NADP binding"/>
    <property type="evidence" value="ECO:0007669"/>
    <property type="project" value="InterPro"/>
</dbReference>
<reference evidence="7 8" key="1">
    <citation type="journal article" date="2018" name="Nat. Ecol. Evol.">
        <title>Pezizomycetes genomes reveal the molecular basis of ectomycorrhizal truffle lifestyle.</title>
        <authorList>
            <person name="Murat C."/>
            <person name="Payen T."/>
            <person name="Noel B."/>
            <person name="Kuo A."/>
            <person name="Morin E."/>
            <person name="Chen J."/>
            <person name="Kohler A."/>
            <person name="Krizsan K."/>
            <person name="Balestrini R."/>
            <person name="Da Silva C."/>
            <person name="Montanini B."/>
            <person name="Hainaut M."/>
            <person name="Levati E."/>
            <person name="Barry K.W."/>
            <person name="Belfiori B."/>
            <person name="Cichocki N."/>
            <person name="Clum A."/>
            <person name="Dockter R.B."/>
            <person name="Fauchery L."/>
            <person name="Guy J."/>
            <person name="Iotti M."/>
            <person name="Le Tacon F."/>
            <person name="Lindquist E.A."/>
            <person name="Lipzen A."/>
            <person name="Malagnac F."/>
            <person name="Mello A."/>
            <person name="Molinier V."/>
            <person name="Miyauchi S."/>
            <person name="Poulain J."/>
            <person name="Riccioni C."/>
            <person name="Rubini A."/>
            <person name="Sitrit Y."/>
            <person name="Splivallo R."/>
            <person name="Traeger S."/>
            <person name="Wang M."/>
            <person name="Zifcakova L."/>
            <person name="Wipf D."/>
            <person name="Zambonelli A."/>
            <person name="Paolocci F."/>
            <person name="Nowrousian M."/>
            <person name="Ottonello S."/>
            <person name="Baldrian P."/>
            <person name="Spatafora J.W."/>
            <person name="Henrissat B."/>
            <person name="Nagy L.G."/>
            <person name="Aury J.M."/>
            <person name="Wincker P."/>
            <person name="Grigoriev I.V."/>
            <person name="Bonfante P."/>
            <person name="Martin F.M."/>
        </authorList>
    </citation>
    <scope>NUCLEOTIDE SEQUENCE [LARGE SCALE GENOMIC DNA]</scope>
    <source>
        <strain evidence="7 8">ATCC MYA-4762</strain>
    </source>
</reference>
<dbReference type="Pfam" id="PF03446">
    <property type="entry name" value="NAD_binding_2"/>
    <property type="match status" value="1"/>
</dbReference>
<evidence type="ECO:0000256" key="3">
    <source>
        <dbReference type="ARBA" id="ARBA00023027"/>
    </source>
</evidence>
<dbReference type="Pfam" id="PF14833">
    <property type="entry name" value="NAD_binding_11"/>
    <property type="match status" value="1"/>
</dbReference>
<dbReference type="Gene3D" id="3.40.50.720">
    <property type="entry name" value="NAD(P)-binding Rossmann-like Domain"/>
    <property type="match status" value="1"/>
</dbReference>
<dbReference type="AlphaFoldDB" id="A0A3N4M2S6"/>
<evidence type="ECO:0000259" key="5">
    <source>
        <dbReference type="Pfam" id="PF03446"/>
    </source>
</evidence>
<dbReference type="STRING" id="1051890.A0A3N4M2S6"/>
<accession>A0A3N4M2S6</accession>
<dbReference type="InterPro" id="IPR008927">
    <property type="entry name" value="6-PGluconate_DH-like_C_sf"/>
</dbReference>
<dbReference type="GO" id="GO:0016491">
    <property type="term" value="F:oxidoreductase activity"/>
    <property type="evidence" value="ECO:0007669"/>
    <property type="project" value="UniProtKB-KW"/>
</dbReference>
<keyword evidence="3" id="KW-0520">NAD</keyword>
<organism evidence="7 8">
    <name type="scientific">Terfezia boudieri ATCC MYA-4762</name>
    <dbReference type="NCBI Taxonomy" id="1051890"/>
    <lineage>
        <taxon>Eukaryota</taxon>
        <taxon>Fungi</taxon>
        <taxon>Dikarya</taxon>
        <taxon>Ascomycota</taxon>
        <taxon>Pezizomycotina</taxon>
        <taxon>Pezizomycetes</taxon>
        <taxon>Pezizales</taxon>
        <taxon>Pezizaceae</taxon>
        <taxon>Terfezia</taxon>
    </lineage>
</organism>
<dbReference type="PIRSF" id="PIRSF000103">
    <property type="entry name" value="HIBADH"/>
    <property type="match status" value="1"/>
</dbReference>
<dbReference type="PANTHER" id="PTHR43580">
    <property type="entry name" value="OXIDOREDUCTASE GLYR1-RELATED"/>
    <property type="match status" value="1"/>
</dbReference>
<evidence type="ECO:0000256" key="1">
    <source>
        <dbReference type="ARBA" id="ARBA00007598"/>
    </source>
</evidence>
<dbReference type="SUPFAM" id="SSF48179">
    <property type="entry name" value="6-phosphogluconate dehydrogenase C-terminal domain-like"/>
    <property type="match status" value="1"/>
</dbReference>
<evidence type="ECO:0000256" key="2">
    <source>
        <dbReference type="ARBA" id="ARBA00023002"/>
    </source>
</evidence>
<gene>
    <name evidence="7" type="ORF">L211DRAFT_837535</name>
</gene>
<dbReference type="InterPro" id="IPR029154">
    <property type="entry name" value="HIBADH-like_NADP-bd"/>
</dbReference>
<dbReference type="SUPFAM" id="SSF51735">
    <property type="entry name" value="NAD(P)-binding Rossmann-fold domains"/>
    <property type="match status" value="1"/>
</dbReference>
<sequence length="327" mass="34348">MTPQLAWVGLGNMGRGLAFNLVSRGPLNGKPLIVYNRTASRFDDFLSSLSPSDKAKVLLASSAEAAAKDADVIFTSFGDDQSVVDMYDKLLAGCNGKIEGKLFAETSTVLPDTTEKLSRKIQEAGGMYVAMPIFGPPAMAKAGTVVVVLAGPASAVARLKPYTDGVISRMTIDLSDEPVGKAALLKIAGNTFILSMVETLAEGLVFAEKTGLGITHLHKFIESVMGGPFTAYSKRMAEGAYMTDEPLFSVPLATKDATHAINLAAASGAPGILKVTQAIVDHMKKVPEVSGKKADSADFAAVYGVVRTEAGLEFDNGSLGEVDLRLL</sequence>
<feature type="active site" evidence="4">
    <location>
        <position position="186"/>
    </location>
</feature>
<dbReference type="PANTHER" id="PTHR43580:SF3">
    <property type="entry name" value="6-PHOSPHOGLUCONATE DEHYDROGENASE FAMILY PROTEIN (AFU_ORTHOLOGUE AFUA_2G11600)"/>
    <property type="match status" value="1"/>
</dbReference>
<proteinExistence type="inferred from homology"/>
<keyword evidence="8" id="KW-1185">Reference proteome</keyword>
<name>A0A3N4M2S6_9PEZI</name>
<evidence type="ECO:0000259" key="6">
    <source>
        <dbReference type="Pfam" id="PF14833"/>
    </source>
</evidence>
<dbReference type="InterPro" id="IPR015815">
    <property type="entry name" value="HIBADH-related"/>
</dbReference>
<dbReference type="GO" id="GO:0051287">
    <property type="term" value="F:NAD binding"/>
    <property type="evidence" value="ECO:0007669"/>
    <property type="project" value="InterPro"/>
</dbReference>
<evidence type="ECO:0000313" key="8">
    <source>
        <dbReference type="Proteomes" id="UP000267821"/>
    </source>
</evidence>
<dbReference type="InterPro" id="IPR013328">
    <property type="entry name" value="6PGD_dom2"/>
</dbReference>
<dbReference type="InParanoid" id="A0A3N4M2S6"/>
<feature type="domain" description="3-hydroxyisobutyrate dehydrogenase-like NAD-binding" evidence="6">
    <location>
        <begin position="180"/>
        <end position="300"/>
    </location>
</feature>
<dbReference type="OrthoDB" id="435038at2759"/>
<dbReference type="InterPro" id="IPR006115">
    <property type="entry name" value="6PGDH_NADP-bd"/>
</dbReference>
<evidence type="ECO:0000256" key="4">
    <source>
        <dbReference type="PIRSR" id="PIRSR000103-1"/>
    </source>
</evidence>
<comment type="similarity">
    <text evidence="1">Belongs to the HIBADH-related family. NP60 subfamily.</text>
</comment>